<evidence type="ECO:0000313" key="2">
    <source>
        <dbReference type="Proteomes" id="UP000243679"/>
    </source>
</evidence>
<reference evidence="1 2" key="1">
    <citation type="journal article" date="2017" name="ISME J.">
        <title>An acid-tolerant ammonia-oxidizing ?-proteobacterium from soil.</title>
        <authorList>
            <person name="Hayatsu M."/>
            <person name="Tago K."/>
            <person name="Uchiyama I."/>
            <person name="Toyoda A."/>
            <person name="Wang Y."/>
            <person name="Shimomura Y."/>
            <person name="Okubo T."/>
            <person name="Kurisu F."/>
            <person name="Hirono Y."/>
            <person name="Nonaka K."/>
            <person name="Akiyama H."/>
            <person name="Itoh T."/>
            <person name="Takami H."/>
        </authorList>
    </citation>
    <scope>NUCLEOTIDE SEQUENCE [LARGE SCALE GENOMIC DNA]</scope>
    <source>
        <strain evidence="1 2">TAO100</strain>
    </source>
</reference>
<keyword evidence="2" id="KW-1185">Reference proteome</keyword>
<dbReference type="OrthoDB" id="5767245at2"/>
<evidence type="ECO:0000313" key="1">
    <source>
        <dbReference type="EMBL" id="BAW79957.1"/>
    </source>
</evidence>
<sequence length="153" mass="17303">MNKIKKYALLFFPLILVGLFAVKTYWLDAGGIVLPTGKKVTAEELHTQAVLAIIADQINKNLPRMVDHETKLSKVEALEGELKYNYDKINRVASSFNSREFVNKMKPRAVDLACNSPDMALYFENGINAHYVFYGSDHQLIGEFLITPVQCSY</sequence>
<gene>
    <name evidence="1" type="ORF">TAO_0587</name>
</gene>
<dbReference type="EMBL" id="AP014836">
    <property type="protein sequence ID" value="BAW79957.1"/>
    <property type="molecule type" value="Genomic_DNA"/>
</dbReference>
<dbReference type="AlphaFoldDB" id="A0A1Q2SLI2"/>
<name>A0A1Q2SLI2_9GAMM</name>
<accession>A0A1Q2SLI2</accession>
<dbReference type="Proteomes" id="UP000243679">
    <property type="component" value="Chromosome"/>
</dbReference>
<dbReference type="KEGG" id="ntt:TAO_0587"/>
<protein>
    <submittedName>
        <fullName evidence="1">Hypothetical conserved protein</fullName>
    </submittedName>
</protein>
<organism evidence="1 2">
    <name type="scientific">Candidatus Nitrosoglobus terrae</name>
    <dbReference type="NCBI Taxonomy" id="1630141"/>
    <lineage>
        <taxon>Bacteria</taxon>
        <taxon>Pseudomonadati</taxon>
        <taxon>Pseudomonadota</taxon>
        <taxon>Gammaproteobacteria</taxon>
        <taxon>Chromatiales</taxon>
        <taxon>Chromatiaceae</taxon>
        <taxon>Candidatus Nitrosoglobus</taxon>
    </lineage>
</organism>
<proteinExistence type="predicted"/>
<dbReference type="RefSeq" id="WP_096526553.1">
    <property type="nucleotide sequence ID" value="NZ_AP014836.1"/>
</dbReference>